<keyword evidence="3" id="KW-0804">Transcription</keyword>
<evidence type="ECO:0000256" key="4">
    <source>
        <dbReference type="PROSITE-ProRule" id="PRU00335"/>
    </source>
</evidence>
<dbReference type="InterPro" id="IPR001647">
    <property type="entry name" value="HTH_TetR"/>
</dbReference>
<evidence type="ECO:0000256" key="3">
    <source>
        <dbReference type="ARBA" id="ARBA00023163"/>
    </source>
</evidence>
<dbReference type="PRINTS" id="PR00455">
    <property type="entry name" value="HTHTETR"/>
</dbReference>
<dbReference type="SUPFAM" id="SSF46689">
    <property type="entry name" value="Homeodomain-like"/>
    <property type="match status" value="1"/>
</dbReference>
<organism evidence="6 7">
    <name type="scientific">Streptomyces harbinensis</name>
    <dbReference type="NCBI Taxonomy" id="1176198"/>
    <lineage>
        <taxon>Bacteria</taxon>
        <taxon>Bacillati</taxon>
        <taxon>Actinomycetota</taxon>
        <taxon>Actinomycetes</taxon>
        <taxon>Kitasatosporales</taxon>
        <taxon>Streptomycetaceae</taxon>
        <taxon>Streptomyces</taxon>
    </lineage>
</organism>
<dbReference type="Gene3D" id="1.10.357.10">
    <property type="entry name" value="Tetracycline Repressor, domain 2"/>
    <property type="match status" value="1"/>
</dbReference>
<dbReference type="PANTHER" id="PTHR47506:SF7">
    <property type="entry name" value="TRANSCRIPTIONAL REGULATORY PROTEIN"/>
    <property type="match status" value="1"/>
</dbReference>
<dbReference type="STRING" id="1176198.SAMN05444716_103253"/>
<protein>
    <submittedName>
        <fullName evidence="6">DNA-binding transcriptional regulator, AcrR family</fullName>
    </submittedName>
</protein>
<dbReference type="EMBL" id="FPAB01000003">
    <property type="protein sequence ID" value="SFS66579.1"/>
    <property type="molecule type" value="Genomic_DNA"/>
</dbReference>
<sequence length="363" mass="37192">MARLTRAQQQQRTRAAVLVAARAEFAAHGYAAAKVDRIAERAELTRGAVYSNFAGKRALYLAVLCDAAERELASAAPPAAPPGSREQALNAFARVWLERLPLAGDSPHHGHLQLRSLTPVIEDDAARTALAQLVRFEALLLALAVEGDRTVPPHAVRVAELALTLLYGAASLAEQAPGAGDPFELARAAGHLAALPAGGADLGPAHLPYVAPARPAAEPWTAPRGLRDGIGGGPLDAGADGVLVVLGAGRLAAAEEALRAARPGEAVTVVVVSGDPAGTGALVRLRVTDLAGCLRRVFPAAGLPLPRLVHDPDGAVPAALGLRSPAGDGTEFAVRLRDGLITARAEGRGAGHAAAVHGVRDRS</sequence>
<evidence type="ECO:0000256" key="2">
    <source>
        <dbReference type="ARBA" id="ARBA00023125"/>
    </source>
</evidence>
<accession>A0A1I6RPD9</accession>
<dbReference type="AlphaFoldDB" id="A0A1I6RPD9"/>
<dbReference type="PANTHER" id="PTHR47506">
    <property type="entry name" value="TRANSCRIPTIONAL REGULATORY PROTEIN"/>
    <property type="match status" value="1"/>
</dbReference>
<dbReference type="PROSITE" id="PS50977">
    <property type="entry name" value="HTH_TETR_2"/>
    <property type="match status" value="1"/>
</dbReference>
<dbReference type="Pfam" id="PF00440">
    <property type="entry name" value="TetR_N"/>
    <property type="match status" value="1"/>
</dbReference>
<name>A0A1I6RPD9_9ACTN</name>
<dbReference type="InterPro" id="IPR009057">
    <property type="entry name" value="Homeodomain-like_sf"/>
</dbReference>
<gene>
    <name evidence="6" type="ORF">SAMN05444716_103253</name>
</gene>
<feature type="domain" description="HTH tetR-type" evidence="5">
    <location>
        <begin position="11"/>
        <end position="71"/>
    </location>
</feature>
<keyword evidence="2 4" id="KW-0238">DNA-binding</keyword>
<evidence type="ECO:0000313" key="6">
    <source>
        <dbReference type="EMBL" id="SFS66579.1"/>
    </source>
</evidence>
<feature type="DNA-binding region" description="H-T-H motif" evidence="4">
    <location>
        <begin position="34"/>
        <end position="53"/>
    </location>
</feature>
<dbReference type="RefSeq" id="WP_093842724.1">
    <property type="nucleotide sequence ID" value="NZ_CP054938.1"/>
</dbReference>
<keyword evidence="1" id="KW-0805">Transcription regulation</keyword>
<evidence type="ECO:0000259" key="5">
    <source>
        <dbReference type="PROSITE" id="PS50977"/>
    </source>
</evidence>
<dbReference type="GO" id="GO:0003677">
    <property type="term" value="F:DNA binding"/>
    <property type="evidence" value="ECO:0007669"/>
    <property type="project" value="UniProtKB-UniRule"/>
</dbReference>
<evidence type="ECO:0000313" key="7">
    <source>
        <dbReference type="Proteomes" id="UP000198873"/>
    </source>
</evidence>
<dbReference type="Proteomes" id="UP000198873">
    <property type="component" value="Unassembled WGS sequence"/>
</dbReference>
<proteinExistence type="predicted"/>
<reference evidence="7" key="1">
    <citation type="submission" date="2016-10" db="EMBL/GenBank/DDBJ databases">
        <authorList>
            <person name="Varghese N."/>
            <person name="Submissions S."/>
        </authorList>
    </citation>
    <scope>NUCLEOTIDE SEQUENCE [LARGE SCALE GENOMIC DNA]</scope>
    <source>
        <strain evidence="7">CGMCC 4.7047</strain>
    </source>
</reference>
<evidence type="ECO:0000256" key="1">
    <source>
        <dbReference type="ARBA" id="ARBA00023015"/>
    </source>
</evidence>
<keyword evidence="7" id="KW-1185">Reference proteome</keyword>